<evidence type="ECO:0000256" key="2">
    <source>
        <dbReference type="ARBA" id="ARBA00023163"/>
    </source>
</evidence>
<dbReference type="InterPro" id="IPR009057">
    <property type="entry name" value="Homeodomain-like_sf"/>
</dbReference>
<proteinExistence type="predicted"/>
<reference evidence="4 5" key="1">
    <citation type="submission" date="2018-10" db="EMBL/GenBank/DDBJ databases">
        <title>Marmoricola sp. 4Q3S-7 whole genome shotgun sequence.</title>
        <authorList>
            <person name="Li F."/>
        </authorList>
    </citation>
    <scope>NUCLEOTIDE SEQUENCE [LARGE SCALE GENOMIC DNA]</scope>
    <source>
        <strain evidence="4 5">4Q3S-7</strain>
    </source>
</reference>
<dbReference type="GO" id="GO:0003700">
    <property type="term" value="F:DNA-binding transcription factor activity"/>
    <property type="evidence" value="ECO:0007669"/>
    <property type="project" value="InterPro"/>
</dbReference>
<organism evidence="4 5">
    <name type="scientific">Nocardioides mangrovicus</name>
    <dbReference type="NCBI Taxonomy" id="2478913"/>
    <lineage>
        <taxon>Bacteria</taxon>
        <taxon>Bacillati</taxon>
        <taxon>Actinomycetota</taxon>
        <taxon>Actinomycetes</taxon>
        <taxon>Propionibacteriales</taxon>
        <taxon>Nocardioidaceae</taxon>
        <taxon>Nocardioides</taxon>
    </lineage>
</organism>
<dbReference type="AlphaFoldDB" id="A0A3L8P7B7"/>
<keyword evidence="1" id="KW-0805">Transcription regulation</keyword>
<dbReference type="Proteomes" id="UP000281708">
    <property type="component" value="Unassembled WGS sequence"/>
</dbReference>
<feature type="domain" description="HTH araC/xylS-type" evidence="3">
    <location>
        <begin position="224"/>
        <end position="322"/>
    </location>
</feature>
<dbReference type="EMBL" id="RDBE01000001">
    <property type="protein sequence ID" value="RLV51246.1"/>
    <property type="molecule type" value="Genomic_DNA"/>
</dbReference>
<comment type="caution">
    <text evidence="4">The sequence shown here is derived from an EMBL/GenBank/DDBJ whole genome shotgun (WGS) entry which is preliminary data.</text>
</comment>
<keyword evidence="5" id="KW-1185">Reference proteome</keyword>
<dbReference type="InterPro" id="IPR052158">
    <property type="entry name" value="INH-QAR"/>
</dbReference>
<evidence type="ECO:0000259" key="3">
    <source>
        <dbReference type="PROSITE" id="PS01124"/>
    </source>
</evidence>
<dbReference type="Gene3D" id="1.10.10.60">
    <property type="entry name" value="Homeodomain-like"/>
    <property type="match status" value="1"/>
</dbReference>
<evidence type="ECO:0000256" key="1">
    <source>
        <dbReference type="ARBA" id="ARBA00023015"/>
    </source>
</evidence>
<dbReference type="PROSITE" id="PS01124">
    <property type="entry name" value="HTH_ARAC_FAMILY_2"/>
    <property type="match status" value="1"/>
</dbReference>
<dbReference type="SUPFAM" id="SSF46689">
    <property type="entry name" value="Homeodomain-like"/>
    <property type="match status" value="2"/>
</dbReference>
<sequence length="327" mass="34793">MCKDPAMRPHRVVVLGLAPVVGYDLTTPAQIFGSVRTADDRPAYEVTVAGLDGSSLSTTLGYDIVPHADATALAQADTVVVPGTRMPGPRFEGVLPDDLRDALATVPASARLVSICTGAFVLGAAGVLDGRRATTHWAMAEDFRALYPRVHLDENLLFVEDGGVFTSAGIGAGVDLSLHLVRLDHGTEVANAVARYNVVPPWREGGQAQFIDRTLPDAGTVSTAAVRSWALEHLAEPLNVAELADRASMSVRTFTRRFRAETGHSPGAWLVLQRVREAQRLLESTDLPVDVVARSAGLGTSASLRQHLRRTAGVSPSAYRSTFRGAG</sequence>
<dbReference type="InterPro" id="IPR029062">
    <property type="entry name" value="Class_I_gatase-like"/>
</dbReference>
<gene>
    <name evidence="4" type="ORF">D9V37_02245</name>
</gene>
<dbReference type="CDD" id="cd03137">
    <property type="entry name" value="GATase1_AraC_1"/>
    <property type="match status" value="1"/>
</dbReference>
<dbReference type="InterPro" id="IPR002818">
    <property type="entry name" value="DJ-1/PfpI"/>
</dbReference>
<dbReference type="Pfam" id="PF01965">
    <property type="entry name" value="DJ-1_PfpI"/>
    <property type="match status" value="1"/>
</dbReference>
<protein>
    <submittedName>
        <fullName evidence="4">Helix-turn-helix domain-containing protein</fullName>
    </submittedName>
</protein>
<dbReference type="GO" id="GO:0043565">
    <property type="term" value="F:sequence-specific DNA binding"/>
    <property type="evidence" value="ECO:0007669"/>
    <property type="project" value="InterPro"/>
</dbReference>
<dbReference type="Gene3D" id="3.40.50.880">
    <property type="match status" value="1"/>
</dbReference>
<dbReference type="PANTHER" id="PTHR43130">
    <property type="entry name" value="ARAC-FAMILY TRANSCRIPTIONAL REGULATOR"/>
    <property type="match status" value="1"/>
</dbReference>
<keyword evidence="2" id="KW-0804">Transcription</keyword>
<dbReference type="SMART" id="SM00342">
    <property type="entry name" value="HTH_ARAC"/>
    <property type="match status" value="1"/>
</dbReference>
<dbReference type="SUPFAM" id="SSF52317">
    <property type="entry name" value="Class I glutamine amidotransferase-like"/>
    <property type="match status" value="1"/>
</dbReference>
<evidence type="ECO:0000313" key="4">
    <source>
        <dbReference type="EMBL" id="RLV51246.1"/>
    </source>
</evidence>
<dbReference type="OrthoDB" id="3992151at2"/>
<name>A0A3L8P7B7_9ACTN</name>
<accession>A0A3L8P7B7</accession>
<evidence type="ECO:0000313" key="5">
    <source>
        <dbReference type="Proteomes" id="UP000281708"/>
    </source>
</evidence>
<dbReference type="InterPro" id="IPR018060">
    <property type="entry name" value="HTH_AraC"/>
</dbReference>
<dbReference type="Pfam" id="PF12833">
    <property type="entry name" value="HTH_18"/>
    <property type="match status" value="1"/>
</dbReference>
<dbReference type="PANTHER" id="PTHR43130:SF3">
    <property type="entry name" value="HTH-TYPE TRANSCRIPTIONAL REGULATOR RV1931C"/>
    <property type="match status" value="1"/>
</dbReference>